<dbReference type="OrthoDB" id="214394at2157"/>
<reference evidence="1 2" key="1">
    <citation type="journal article" date="2014" name="PLoS Genet.">
        <title>Phylogenetically driven sequencing of extremely halophilic archaea reveals strategies for static and dynamic osmo-response.</title>
        <authorList>
            <person name="Becker E.A."/>
            <person name="Seitzer P.M."/>
            <person name="Tritt A."/>
            <person name="Larsen D."/>
            <person name="Krusor M."/>
            <person name="Yao A.I."/>
            <person name="Wu D."/>
            <person name="Madern D."/>
            <person name="Eisen J.A."/>
            <person name="Darling A.E."/>
            <person name="Facciotti M.T."/>
        </authorList>
    </citation>
    <scope>NUCLEOTIDE SEQUENCE [LARGE SCALE GENOMIC DNA]</scope>
    <source>
        <strain evidence="1 2">100A6</strain>
    </source>
</reference>
<evidence type="ECO:0000313" key="1">
    <source>
        <dbReference type="EMBL" id="EMA36890.1"/>
    </source>
</evidence>
<dbReference type="RefSeq" id="WP_007694762.1">
    <property type="nucleotide sequence ID" value="NZ_AJRK01000163.1"/>
</dbReference>
<keyword evidence="2" id="KW-1185">Reference proteome</keyword>
<dbReference type="Proteomes" id="UP000011566">
    <property type="component" value="Unassembled WGS sequence"/>
</dbReference>
<comment type="caution">
    <text evidence="1">The sequence shown here is derived from an EMBL/GenBank/DDBJ whole genome shotgun (WGS) entry which is preliminary data.</text>
</comment>
<dbReference type="PATRIC" id="fig|1132509.6.peg.3147"/>
<name>M0LXR3_9EURY</name>
<evidence type="ECO:0000313" key="2">
    <source>
        <dbReference type="Proteomes" id="UP000011566"/>
    </source>
</evidence>
<organism evidence="1 2">
    <name type="scientific">Halococcus hamelinensis 100A6</name>
    <dbReference type="NCBI Taxonomy" id="1132509"/>
    <lineage>
        <taxon>Archaea</taxon>
        <taxon>Methanobacteriati</taxon>
        <taxon>Methanobacteriota</taxon>
        <taxon>Stenosarchaea group</taxon>
        <taxon>Halobacteria</taxon>
        <taxon>Halobacteriales</taxon>
        <taxon>Halococcaceae</taxon>
        <taxon>Halococcus</taxon>
    </lineage>
</organism>
<proteinExistence type="predicted"/>
<sequence length="142" mass="15505">MARIVFGLAREKSTTGAYSLLLNDYETEGDILDLVALDADGEVVVAVEAERSNNDRYTSVPDDFDKMAACEPDHALWVVMHRDGAHDVLNALNNPTDGEPRVEKTYASGTPSSQFTIDTEGLTEIATISRVQTAIEDGESLW</sequence>
<dbReference type="EMBL" id="AOMB01000037">
    <property type="protein sequence ID" value="EMA36890.1"/>
    <property type="molecule type" value="Genomic_DNA"/>
</dbReference>
<protein>
    <submittedName>
        <fullName evidence="1">Uncharacterized protein</fullName>
    </submittedName>
</protein>
<gene>
    <name evidence="1" type="ORF">C447_13532</name>
</gene>
<dbReference type="AlphaFoldDB" id="M0LXR3"/>
<dbReference type="eggNOG" id="arCOG04816">
    <property type="taxonomic scope" value="Archaea"/>
</dbReference>
<accession>M0LXR3</accession>